<dbReference type="EMBL" id="OBEL01000003">
    <property type="protein sequence ID" value="SNZ20068.1"/>
    <property type="molecule type" value="Genomic_DNA"/>
</dbReference>
<name>A0A285PF49_9HYPH</name>
<reference evidence="1 2" key="1">
    <citation type="submission" date="2017-09" db="EMBL/GenBank/DDBJ databases">
        <authorList>
            <person name="Ehlers B."/>
            <person name="Leendertz F.H."/>
        </authorList>
    </citation>
    <scope>NUCLEOTIDE SEQUENCE [LARGE SCALE GENOMIC DNA]</scope>
    <source>
        <strain evidence="1 2">DSM 18289</strain>
    </source>
</reference>
<dbReference type="OrthoDB" id="8455183at2"/>
<dbReference type="Proteomes" id="UP000219439">
    <property type="component" value="Unassembled WGS sequence"/>
</dbReference>
<keyword evidence="2" id="KW-1185">Reference proteome</keyword>
<proteinExistence type="predicted"/>
<evidence type="ECO:0000313" key="1">
    <source>
        <dbReference type="EMBL" id="SNZ20068.1"/>
    </source>
</evidence>
<organism evidence="1 2">
    <name type="scientific">Cohaesibacter gelatinilyticus</name>
    <dbReference type="NCBI Taxonomy" id="372072"/>
    <lineage>
        <taxon>Bacteria</taxon>
        <taxon>Pseudomonadati</taxon>
        <taxon>Pseudomonadota</taxon>
        <taxon>Alphaproteobacteria</taxon>
        <taxon>Hyphomicrobiales</taxon>
        <taxon>Cohaesibacteraceae</taxon>
    </lineage>
</organism>
<dbReference type="AlphaFoldDB" id="A0A285PF49"/>
<evidence type="ECO:0000313" key="2">
    <source>
        <dbReference type="Proteomes" id="UP000219439"/>
    </source>
</evidence>
<gene>
    <name evidence="1" type="ORF">SAMN06265368_3167</name>
</gene>
<sequence length="60" mass="7393">MHHKRKRPINRRAGCKLCKPWKINGVRRDSFEGETHSDRRRRLAWPLTRREFAQAKSRFY</sequence>
<accession>A0A285PF49</accession>
<protein>
    <submittedName>
        <fullName evidence="1">Uncharacterized protein</fullName>
    </submittedName>
</protein>